<dbReference type="AlphaFoldDB" id="A0AAE3FLF1"/>
<evidence type="ECO:0000313" key="1">
    <source>
        <dbReference type="EMBL" id="MCL7343943.1"/>
    </source>
</evidence>
<dbReference type="PIRSF" id="PIRSF032762">
    <property type="entry name" value="UCP032762"/>
    <property type="match status" value="1"/>
</dbReference>
<accession>A0AAE3FLF1</accession>
<dbReference type="EMBL" id="JZWS02000003">
    <property type="protein sequence ID" value="MCL7343943.1"/>
    <property type="molecule type" value="Genomic_DNA"/>
</dbReference>
<dbReference type="InterPro" id="IPR012440">
    <property type="entry name" value="DUF1641"/>
</dbReference>
<protein>
    <submittedName>
        <fullName evidence="1">DUF1641 domain-containing protein</fullName>
    </submittedName>
</protein>
<organism evidence="1">
    <name type="scientific">Candidatus Aramenus sulfurataquae</name>
    <dbReference type="NCBI Taxonomy" id="1326980"/>
    <lineage>
        <taxon>Archaea</taxon>
        <taxon>Thermoproteota</taxon>
        <taxon>Thermoprotei</taxon>
        <taxon>Sulfolobales</taxon>
        <taxon>Sulfolobaceae</taxon>
        <taxon>Candidatus Aramenus</taxon>
    </lineage>
</organism>
<comment type="caution">
    <text evidence="1">The sequence shown here is derived from an EMBL/GenBank/DDBJ whole genome shotgun (WGS) entry which is preliminary data.</text>
</comment>
<gene>
    <name evidence="1" type="ORF">TQ35_005135</name>
</gene>
<dbReference type="InterPro" id="IPR017007">
    <property type="entry name" value="UCP032762"/>
</dbReference>
<dbReference type="Pfam" id="PF07849">
    <property type="entry name" value="DUF1641"/>
    <property type="match status" value="1"/>
</dbReference>
<name>A0AAE3FLF1_9CREN</name>
<proteinExistence type="predicted"/>
<reference evidence="1" key="1">
    <citation type="submission" date="2022-05" db="EMBL/GenBank/DDBJ databases">
        <title>Metagenome Sequencing of an Archaeal-Dominated Microbial Community from a Hot Spring at the Los Azufres Geothermal Field, Mexico.</title>
        <authorList>
            <person name="Marin-Paredes R."/>
            <person name="Martinez-Romero E."/>
            <person name="Servin-Garciduenas L.E."/>
        </authorList>
    </citation>
    <scope>NUCLEOTIDE SEQUENCE</scope>
    <source>
        <strain evidence="1">AZ1-454</strain>
    </source>
</reference>
<sequence length="389" mass="43353">MPMSNVEDTLEVLLKPENLQKVNKFVQVLPTVEKLVDKMEEWDKKGQLDLVMNLTDQVLSIVDAVQKADLINSLIAFGMDQLPKVQAVWPLLEKLTSEKALNLIQQMDVDAMLSALEKLTPVMQKLTSERALKVLESIDYDSLIDYTSKLTPLLSRLTSERTLKVIQSLDIDTLLSAVESMTPSLNKLATILNDMQKKGQLDALLNLIQQGLDLLDAVQKADLINSLIAFGMDQLPKVQAVWPLLEKLTSEKALNLIQQMDVEGLIGAMETAMPLLKKLTDEKTMKTLMQMDIDSMIGMMQKLAELQKSGVMDRMMKLMDVMADPQFLDTMLGVMEKMSKALKIWAADLPNVKPVGAVSLLRLTSDKDTSYALGVMTSLLKATGKAFRE</sequence>